<dbReference type="InterPro" id="IPR044946">
    <property type="entry name" value="Restrct_endonuc_typeI_TRD_sf"/>
</dbReference>
<dbReference type="Proteomes" id="UP000190389">
    <property type="component" value="Unassembled WGS sequence"/>
</dbReference>
<dbReference type="RefSeq" id="WP_078747356.1">
    <property type="nucleotide sequence ID" value="NZ_CP137850.1"/>
</dbReference>
<dbReference type="AlphaFoldDB" id="A0A1T4M929"/>
<reference evidence="6" key="1">
    <citation type="submission" date="2017-02" db="EMBL/GenBank/DDBJ databases">
        <authorList>
            <person name="Varghese N."/>
            <person name="Submissions S."/>
        </authorList>
    </citation>
    <scope>NUCLEOTIDE SEQUENCE [LARGE SCALE GENOMIC DNA]</scope>
    <source>
        <strain evidence="6">ATCC 27862</strain>
    </source>
</reference>
<dbReference type="GO" id="GO:0003677">
    <property type="term" value="F:DNA binding"/>
    <property type="evidence" value="ECO:0007669"/>
    <property type="project" value="UniProtKB-KW"/>
</dbReference>
<dbReference type="STRING" id="171291.SAMN02745154_00652"/>
<evidence type="ECO:0000313" key="6">
    <source>
        <dbReference type="Proteomes" id="UP000190389"/>
    </source>
</evidence>
<comment type="similarity">
    <text evidence="1">Belongs to the type-I restriction system S methylase family.</text>
</comment>
<evidence type="ECO:0000256" key="2">
    <source>
        <dbReference type="ARBA" id="ARBA00022747"/>
    </source>
</evidence>
<organism evidence="5 6">
    <name type="scientific">Mycoplasmopsis verecunda</name>
    <dbReference type="NCBI Taxonomy" id="171291"/>
    <lineage>
        <taxon>Bacteria</taxon>
        <taxon>Bacillati</taxon>
        <taxon>Mycoplasmatota</taxon>
        <taxon>Mycoplasmoidales</taxon>
        <taxon>Metamycoplasmataceae</taxon>
        <taxon>Mycoplasmopsis</taxon>
    </lineage>
</organism>
<keyword evidence="6" id="KW-1185">Reference proteome</keyword>
<dbReference type="SUPFAM" id="SSF116734">
    <property type="entry name" value="DNA methylase specificity domain"/>
    <property type="match status" value="1"/>
</dbReference>
<protein>
    <submittedName>
        <fullName evidence="5">Type I restriction modification DNA specificity domain-containing protein</fullName>
    </submittedName>
</protein>
<evidence type="ECO:0000259" key="4">
    <source>
        <dbReference type="Pfam" id="PF01420"/>
    </source>
</evidence>
<evidence type="ECO:0000313" key="5">
    <source>
        <dbReference type="EMBL" id="SJZ63204.1"/>
    </source>
</evidence>
<accession>A0A1T4M929</accession>
<dbReference type="InterPro" id="IPR000055">
    <property type="entry name" value="Restrct_endonuc_typeI_TRD"/>
</dbReference>
<feature type="domain" description="Type I restriction modification DNA specificity" evidence="4">
    <location>
        <begin position="25"/>
        <end position="164"/>
    </location>
</feature>
<dbReference type="Pfam" id="PF01420">
    <property type="entry name" value="Methylase_S"/>
    <property type="match status" value="1"/>
</dbReference>
<evidence type="ECO:0000256" key="1">
    <source>
        <dbReference type="ARBA" id="ARBA00010923"/>
    </source>
</evidence>
<gene>
    <name evidence="5" type="ORF">SAMN02745154_00652</name>
</gene>
<dbReference type="OrthoDB" id="400882at2"/>
<keyword evidence="3" id="KW-0238">DNA-binding</keyword>
<dbReference type="GO" id="GO:0009307">
    <property type="term" value="P:DNA restriction-modification system"/>
    <property type="evidence" value="ECO:0007669"/>
    <property type="project" value="UniProtKB-KW"/>
</dbReference>
<sequence>MIERERDRVAQSKENALIKILNTDLWKYFKIKDLFTIKTGKDLIYSDIDIDPNKQFFNIISHSTENNGVITQANKLENYDLQQGDTLSLSHIGVLWAFLQYKEYYLGTRTKSLIPKFKSNRYILLFIAVMINKESYRFSYGRVGRDKIPNLKIKLPATIKNGKVLPDFQYMDNFIKSLPYSKYI</sequence>
<dbReference type="EMBL" id="FUXF01000033">
    <property type="protein sequence ID" value="SJZ63204.1"/>
    <property type="molecule type" value="Genomic_DNA"/>
</dbReference>
<name>A0A1T4M929_9BACT</name>
<evidence type="ECO:0000256" key="3">
    <source>
        <dbReference type="ARBA" id="ARBA00023125"/>
    </source>
</evidence>
<proteinExistence type="inferred from homology"/>
<keyword evidence="2" id="KW-0680">Restriction system</keyword>
<dbReference type="Gene3D" id="3.90.220.20">
    <property type="entry name" value="DNA methylase specificity domains"/>
    <property type="match status" value="1"/>
</dbReference>